<evidence type="ECO:0000313" key="1">
    <source>
        <dbReference type="EMBL" id="MDP5184786.1"/>
    </source>
</evidence>
<dbReference type="EMBL" id="JASNFN010000031">
    <property type="protein sequence ID" value="MDP5184786.1"/>
    <property type="molecule type" value="Genomic_DNA"/>
</dbReference>
<reference evidence="2" key="1">
    <citation type="submission" date="2023-05" db="EMBL/GenBank/DDBJ databases">
        <title>Draft genome of Pseudofrankia sp. BMG5.37.</title>
        <authorList>
            <person name="Gtari M."/>
            <person name="Ghodhbane F."/>
            <person name="Sbissi I."/>
        </authorList>
    </citation>
    <scope>NUCLEOTIDE SEQUENCE [LARGE SCALE GENOMIC DNA]</scope>
    <source>
        <strain evidence="2">BMG 814</strain>
    </source>
</reference>
<gene>
    <name evidence="1" type="ORF">QOZ88_19305</name>
</gene>
<keyword evidence="2" id="KW-1185">Reference proteome</keyword>
<evidence type="ECO:0000313" key="2">
    <source>
        <dbReference type="Proteomes" id="UP001233673"/>
    </source>
</evidence>
<comment type="caution">
    <text evidence="1">The sequence shown here is derived from an EMBL/GenBank/DDBJ whole genome shotgun (WGS) entry which is preliminary data.</text>
</comment>
<organism evidence="1 2">
    <name type="scientific">Blastococcus carthaginiensis</name>
    <dbReference type="NCBI Taxonomy" id="3050034"/>
    <lineage>
        <taxon>Bacteria</taxon>
        <taxon>Bacillati</taxon>
        <taxon>Actinomycetota</taxon>
        <taxon>Actinomycetes</taxon>
        <taxon>Geodermatophilales</taxon>
        <taxon>Geodermatophilaceae</taxon>
        <taxon>Blastococcus</taxon>
    </lineage>
</organism>
<dbReference type="RefSeq" id="WP_306001331.1">
    <property type="nucleotide sequence ID" value="NZ_JASNFN010000031.1"/>
</dbReference>
<dbReference type="Proteomes" id="UP001233673">
    <property type="component" value="Unassembled WGS sequence"/>
</dbReference>
<protein>
    <submittedName>
        <fullName evidence="1">Uncharacterized protein</fullName>
    </submittedName>
</protein>
<accession>A0ABT9IGU7</accession>
<proteinExistence type="predicted"/>
<sequence length="45" mass="4646">MTELGGEGLVVNDSDDGFDAEAVHRAVTEESQGRSAGGVRPEGGW</sequence>
<name>A0ABT9IGU7_9ACTN</name>